<sequence>HDGETIVMAVSPAGLVELDKDSARWQKLPGSVKQQSDVVIRPDLEKLDLSVHDFVNMSTLRASDSGRIVGPKAAKLGELYHSFPDKVSKGIAIPFGEFREVVLDKPYKGGKQTVFEWMVDQYAKIHALPKNSEQQLKTADAFRAELYDIILSTKLNKQFRERLHAAFIKVFGTTELGVFIRSDTNVEDLPGFTGAGLNLTLPNVIGIDNVMDGITRVWASPFTARAFAWRQSHMESPEHVYPAVLLLHSVANDKSGVMVTQDIDTGDMEILSVAVNEGVGGAVD</sequence>
<evidence type="ECO:0000256" key="3">
    <source>
        <dbReference type="ARBA" id="ARBA00004742"/>
    </source>
</evidence>
<keyword evidence="9" id="KW-0418">Kinase</keyword>
<dbReference type="PANTHER" id="PTHR43030">
    <property type="entry name" value="PHOSPHOENOLPYRUVATE SYNTHASE"/>
    <property type="match status" value="1"/>
</dbReference>
<comment type="caution">
    <text evidence="15">The sequence shown here is derived from an EMBL/GenBank/DDBJ whole genome shotgun (WGS) entry which is preliminary data.</text>
</comment>
<dbReference type="EMBL" id="BARS01015545">
    <property type="protein sequence ID" value="GAF91660.1"/>
    <property type="molecule type" value="Genomic_DNA"/>
</dbReference>
<dbReference type="Pfam" id="PF01326">
    <property type="entry name" value="PPDK_N"/>
    <property type="match status" value="1"/>
</dbReference>
<comment type="cofactor">
    <cofactor evidence="1">
        <name>Mg(2+)</name>
        <dbReference type="ChEBI" id="CHEBI:18420"/>
    </cofactor>
</comment>
<evidence type="ECO:0000256" key="13">
    <source>
        <dbReference type="ARBA" id="ARBA00047700"/>
    </source>
</evidence>
<keyword evidence="11" id="KW-0460">Magnesium</keyword>
<dbReference type="InterPro" id="IPR013815">
    <property type="entry name" value="ATP_grasp_subdomain_1"/>
</dbReference>
<dbReference type="PANTHER" id="PTHR43030:SF1">
    <property type="entry name" value="PHOSPHOENOLPYRUVATE SYNTHASE"/>
    <property type="match status" value="1"/>
</dbReference>
<feature type="non-terminal residue" evidence="15">
    <location>
        <position position="1"/>
    </location>
</feature>
<dbReference type="UniPathway" id="UPA00138"/>
<dbReference type="EC" id="2.7.9.2" evidence="5"/>
<evidence type="ECO:0000256" key="7">
    <source>
        <dbReference type="ARBA" id="ARBA00022723"/>
    </source>
</evidence>
<evidence type="ECO:0000256" key="2">
    <source>
        <dbReference type="ARBA" id="ARBA00002988"/>
    </source>
</evidence>
<evidence type="ECO:0000256" key="10">
    <source>
        <dbReference type="ARBA" id="ARBA00022840"/>
    </source>
</evidence>
<comment type="function">
    <text evidence="2">Catalyzes the phosphorylation of pyruvate to phosphoenolpyruvate.</text>
</comment>
<dbReference type="GO" id="GO:0006094">
    <property type="term" value="P:gluconeogenesis"/>
    <property type="evidence" value="ECO:0007669"/>
    <property type="project" value="UniProtKB-UniPathway"/>
</dbReference>
<evidence type="ECO:0000256" key="11">
    <source>
        <dbReference type="ARBA" id="ARBA00022842"/>
    </source>
</evidence>
<comment type="similarity">
    <text evidence="4">Belongs to the PEP-utilizing enzyme family.</text>
</comment>
<keyword evidence="6" id="KW-0808">Transferase</keyword>
<dbReference type="GO" id="GO:0005524">
    <property type="term" value="F:ATP binding"/>
    <property type="evidence" value="ECO:0007669"/>
    <property type="project" value="UniProtKB-KW"/>
</dbReference>
<gene>
    <name evidence="15" type="ORF">S01H1_25703</name>
</gene>
<feature type="non-terminal residue" evidence="15">
    <location>
        <position position="284"/>
    </location>
</feature>
<keyword evidence="7" id="KW-0479">Metal-binding</keyword>
<feature type="domain" description="Pyruvate phosphate dikinase AMP/ATP-binding" evidence="14">
    <location>
        <begin position="68"/>
        <end position="282"/>
    </location>
</feature>
<comment type="catalytic activity">
    <reaction evidence="13">
        <text>pyruvate + ATP + H2O = phosphoenolpyruvate + AMP + phosphate + 2 H(+)</text>
        <dbReference type="Rhea" id="RHEA:11364"/>
        <dbReference type="ChEBI" id="CHEBI:15361"/>
        <dbReference type="ChEBI" id="CHEBI:15377"/>
        <dbReference type="ChEBI" id="CHEBI:15378"/>
        <dbReference type="ChEBI" id="CHEBI:30616"/>
        <dbReference type="ChEBI" id="CHEBI:43474"/>
        <dbReference type="ChEBI" id="CHEBI:58702"/>
        <dbReference type="ChEBI" id="CHEBI:456215"/>
        <dbReference type="EC" id="2.7.9.2"/>
    </reaction>
</comment>
<evidence type="ECO:0000259" key="14">
    <source>
        <dbReference type="Pfam" id="PF01326"/>
    </source>
</evidence>
<evidence type="ECO:0000256" key="5">
    <source>
        <dbReference type="ARBA" id="ARBA00011996"/>
    </source>
</evidence>
<evidence type="ECO:0000256" key="6">
    <source>
        <dbReference type="ARBA" id="ARBA00022679"/>
    </source>
</evidence>
<evidence type="ECO:0000256" key="9">
    <source>
        <dbReference type="ARBA" id="ARBA00022777"/>
    </source>
</evidence>
<evidence type="ECO:0000313" key="15">
    <source>
        <dbReference type="EMBL" id="GAF91660.1"/>
    </source>
</evidence>
<dbReference type="InterPro" id="IPR002192">
    <property type="entry name" value="PPDK_AMP/ATP-bd"/>
</dbReference>
<dbReference type="Gene3D" id="3.30.1490.20">
    <property type="entry name" value="ATP-grasp fold, A domain"/>
    <property type="match status" value="1"/>
</dbReference>
<dbReference type="GO" id="GO:0008986">
    <property type="term" value="F:pyruvate, water dikinase activity"/>
    <property type="evidence" value="ECO:0007669"/>
    <property type="project" value="UniProtKB-EC"/>
</dbReference>
<keyword evidence="8" id="KW-0547">Nucleotide-binding</keyword>
<comment type="pathway">
    <text evidence="3">Carbohydrate biosynthesis; gluconeogenesis.</text>
</comment>
<protein>
    <recommendedName>
        <fullName evidence="5">pyruvate, water dikinase</fullName>
        <ecNumber evidence="5">2.7.9.2</ecNumber>
    </recommendedName>
    <alternativeName>
        <fullName evidence="12">Pyruvate, water dikinase</fullName>
    </alternativeName>
</protein>
<evidence type="ECO:0000256" key="12">
    <source>
        <dbReference type="ARBA" id="ARBA00033470"/>
    </source>
</evidence>
<reference evidence="15" key="1">
    <citation type="journal article" date="2014" name="Front. Microbiol.">
        <title>High frequency of phylogenetically diverse reductive dehalogenase-homologous genes in deep subseafloor sedimentary metagenomes.</title>
        <authorList>
            <person name="Kawai M."/>
            <person name="Futagami T."/>
            <person name="Toyoda A."/>
            <person name="Takaki Y."/>
            <person name="Nishi S."/>
            <person name="Hori S."/>
            <person name="Arai W."/>
            <person name="Tsubouchi T."/>
            <person name="Morono Y."/>
            <person name="Uchiyama I."/>
            <person name="Ito T."/>
            <person name="Fujiyama A."/>
            <person name="Inagaki F."/>
            <person name="Takami H."/>
        </authorList>
    </citation>
    <scope>NUCLEOTIDE SEQUENCE</scope>
    <source>
        <strain evidence="15">Expedition CK06-06</strain>
    </source>
</reference>
<name>X0UT66_9ZZZZ</name>
<keyword evidence="10" id="KW-0067">ATP-binding</keyword>
<proteinExistence type="inferred from homology"/>
<dbReference type="GO" id="GO:0046872">
    <property type="term" value="F:metal ion binding"/>
    <property type="evidence" value="ECO:0007669"/>
    <property type="project" value="UniProtKB-KW"/>
</dbReference>
<dbReference type="InterPro" id="IPR006319">
    <property type="entry name" value="PEP_synth"/>
</dbReference>
<evidence type="ECO:0000256" key="1">
    <source>
        <dbReference type="ARBA" id="ARBA00001946"/>
    </source>
</evidence>
<organism evidence="15">
    <name type="scientific">marine sediment metagenome</name>
    <dbReference type="NCBI Taxonomy" id="412755"/>
    <lineage>
        <taxon>unclassified sequences</taxon>
        <taxon>metagenomes</taxon>
        <taxon>ecological metagenomes</taxon>
    </lineage>
</organism>
<dbReference type="AlphaFoldDB" id="X0UT66"/>
<evidence type="ECO:0000256" key="8">
    <source>
        <dbReference type="ARBA" id="ARBA00022741"/>
    </source>
</evidence>
<evidence type="ECO:0000256" key="4">
    <source>
        <dbReference type="ARBA" id="ARBA00007837"/>
    </source>
</evidence>
<dbReference type="SUPFAM" id="SSF56059">
    <property type="entry name" value="Glutathione synthetase ATP-binding domain-like"/>
    <property type="match status" value="1"/>
</dbReference>
<accession>X0UT66</accession>